<evidence type="ECO:0000313" key="4">
    <source>
        <dbReference type="Proteomes" id="UP000806528"/>
    </source>
</evidence>
<feature type="transmembrane region" description="Helical" evidence="1">
    <location>
        <begin position="239"/>
        <end position="257"/>
    </location>
</feature>
<evidence type="ECO:0000313" key="3">
    <source>
        <dbReference type="EMBL" id="MBE3000862.1"/>
    </source>
</evidence>
<dbReference type="PANTHER" id="PTHR30590:SF2">
    <property type="entry name" value="INNER MEMBRANE PROTEIN"/>
    <property type="match status" value="1"/>
</dbReference>
<comment type="caution">
    <text evidence="3">The sequence shown here is derived from an EMBL/GenBank/DDBJ whole genome shotgun (WGS) entry which is preliminary data.</text>
</comment>
<feature type="transmembrane region" description="Helical" evidence="1">
    <location>
        <begin position="112"/>
        <end position="144"/>
    </location>
</feature>
<feature type="transmembrane region" description="Helical" evidence="1">
    <location>
        <begin position="156"/>
        <end position="177"/>
    </location>
</feature>
<reference evidence="3 4" key="1">
    <citation type="submission" date="2020-09" db="EMBL/GenBank/DDBJ databases">
        <title>Diversity and distribution of actinomycetes associated with coral in the coast of Hainan.</title>
        <authorList>
            <person name="Li F."/>
        </authorList>
    </citation>
    <scope>NUCLEOTIDE SEQUENCE [LARGE SCALE GENOMIC DNA]</scope>
    <source>
        <strain evidence="3 4">HNM0947</strain>
    </source>
</reference>
<keyword evidence="1" id="KW-0812">Transmembrane</keyword>
<evidence type="ECO:0000256" key="1">
    <source>
        <dbReference type="SAM" id="Phobius"/>
    </source>
</evidence>
<accession>A0ABR9PAK2</accession>
<feature type="transmembrane region" description="Helical" evidence="1">
    <location>
        <begin position="346"/>
        <end position="364"/>
    </location>
</feature>
<dbReference type="EMBL" id="JADBGI010000018">
    <property type="protein sequence ID" value="MBE3000862.1"/>
    <property type="molecule type" value="Genomic_DNA"/>
</dbReference>
<protein>
    <submittedName>
        <fullName evidence="3">DUF418 domain-containing protein</fullName>
    </submittedName>
</protein>
<feature type="domain" description="DUF418" evidence="2">
    <location>
        <begin position="220"/>
        <end position="383"/>
    </location>
</feature>
<feature type="transmembrane region" description="Helical" evidence="1">
    <location>
        <begin position="317"/>
        <end position="334"/>
    </location>
</feature>
<dbReference type="Proteomes" id="UP000806528">
    <property type="component" value="Unassembled WGS sequence"/>
</dbReference>
<feature type="transmembrane region" description="Helical" evidence="1">
    <location>
        <begin position="23"/>
        <end position="43"/>
    </location>
</feature>
<keyword evidence="1" id="KW-1133">Transmembrane helix</keyword>
<name>A0ABR9PAK2_9ACTN</name>
<dbReference type="Pfam" id="PF04235">
    <property type="entry name" value="DUF418"/>
    <property type="match status" value="1"/>
</dbReference>
<keyword evidence="4" id="KW-1185">Reference proteome</keyword>
<gene>
    <name evidence="3" type="ORF">IDM40_19510</name>
</gene>
<dbReference type="InterPro" id="IPR052529">
    <property type="entry name" value="Bact_Transport_Assoc"/>
</dbReference>
<feature type="transmembrane region" description="Helical" evidence="1">
    <location>
        <begin position="269"/>
        <end position="296"/>
    </location>
</feature>
<feature type="transmembrane region" description="Helical" evidence="1">
    <location>
        <begin position="197"/>
        <end position="219"/>
    </location>
</feature>
<organism evidence="3 4">
    <name type="scientific">Nocardiopsis coralli</name>
    <dbReference type="NCBI Taxonomy" id="2772213"/>
    <lineage>
        <taxon>Bacteria</taxon>
        <taxon>Bacillati</taxon>
        <taxon>Actinomycetota</taxon>
        <taxon>Actinomycetes</taxon>
        <taxon>Streptosporangiales</taxon>
        <taxon>Nocardiopsidaceae</taxon>
        <taxon>Nocardiopsis</taxon>
    </lineage>
</organism>
<evidence type="ECO:0000259" key="2">
    <source>
        <dbReference type="Pfam" id="PF04235"/>
    </source>
</evidence>
<dbReference type="InterPro" id="IPR007349">
    <property type="entry name" value="DUF418"/>
</dbReference>
<keyword evidence="1" id="KW-0472">Membrane</keyword>
<dbReference type="PANTHER" id="PTHR30590">
    <property type="entry name" value="INNER MEMBRANE PROTEIN"/>
    <property type="match status" value="1"/>
</dbReference>
<proteinExistence type="predicted"/>
<sequence>MSRPEPQRVSGLALSERSLAPDLARGFMLLVISVVHAVLFRTMATGEQLPYTLQSTADSVSVFVVTVLAESRGYPMFALLFGYGLAWIHLRRTEEGHTWPWVRSLVRRRGRWMILIGFLHTLLLFSGDIIAVYGLIAVAMAGLLHVGDRRLLAHGFGWLAVGSLVYTVLTAGSAMAAETEEAMPIAGDPLTDMAVRGVGWPIMLVMVPVSVLPFTVGIWAARRRLLEEPGRHRYLLTRVAGYGIPTAVLGGIPYALYVTELWQPAAPVVLGAAWLHLVTGYLGGFEYAALIALVALRIGQRRGPVVTALVATGQRSMTCYVLQSLAWLVLFMPYTLDLARMSDTAAVLTGAGVWLATVVLADLMRRAGMRGPLESLLRNRTYAGVRRTEPV</sequence>
<dbReference type="RefSeq" id="WP_193123460.1">
    <property type="nucleotide sequence ID" value="NZ_JADBGI010000018.1"/>
</dbReference>